<keyword evidence="4 9" id="KW-0997">Cell inner membrane</keyword>
<comment type="caution">
    <text evidence="11">The sequence shown here is derived from an EMBL/GenBank/DDBJ whole genome shotgun (WGS) entry which is preliminary data.</text>
</comment>
<keyword evidence="6 9" id="KW-1133">Transmembrane helix</keyword>
<feature type="transmembrane region" description="Helical" evidence="9">
    <location>
        <begin position="134"/>
        <end position="155"/>
    </location>
</feature>
<dbReference type="Pfam" id="PF04290">
    <property type="entry name" value="DctQ"/>
    <property type="match status" value="1"/>
</dbReference>
<protein>
    <recommendedName>
        <fullName evidence="9">TRAP transporter small permease protein</fullName>
    </recommendedName>
</protein>
<evidence type="ECO:0000256" key="1">
    <source>
        <dbReference type="ARBA" id="ARBA00004429"/>
    </source>
</evidence>
<comment type="subunit">
    <text evidence="9">The complex comprises the extracytoplasmic solute receptor protein and the two transmembrane proteins.</text>
</comment>
<feature type="transmembrane region" description="Helical" evidence="9">
    <location>
        <begin position="91"/>
        <end position="114"/>
    </location>
</feature>
<dbReference type="InterPro" id="IPR055348">
    <property type="entry name" value="DctQ"/>
</dbReference>
<keyword evidence="3" id="KW-1003">Cell membrane</keyword>
<comment type="subcellular location">
    <subcellularLocation>
        <location evidence="1 9">Cell inner membrane</location>
        <topology evidence="1 9">Multi-pass membrane protein</topology>
    </subcellularLocation>
</comment>
<sequence length="197" mass="22041">MQALLRLAGWIDTLNERIGQMAKWLVLICVLISAGNAVIRKAFDTSSNAFLEIQWYLFSAMFLLGAAYTLKHNEHIRIDILLSRLSPRKQAVVDILGTLLFLLPMAIAVLYFSWPVMTQMMTSGETSSDAGGLVRWPVWALIPIGFTLLILQAVAEIIKRLAFLQDLIPNPAEKHTGQIAEVIAQNLDPQRKQEDKA</sequence>
<dbReference type="RefSeq" id="WP_284198400.1">
    <property type="nucleotide sequence ID" value="NZ_BSOG01000008.1"/>
</dbReference>
<organism evidence="11 12">
    <name type="scientific">Chitinimonas prasina</name>
    <dbReference type="NCBI Taxonomy" id="1434937"/>
    <lineage>
        <taxon>Bacteria</taxon>
        <taxon>Pseudomonadati</taxon>
        <taxon>Pseudomonadota</taxon>
        <taxon>Betaproteobacteria</taxon>
        <taxon>Neisseriales</taxon>
        <taxon>Chitinibacteraceae</taxon>
        <taxon>Chitinimonas</taxon>
    </lineage>
</organism>
<dbReference type="PANTHER" id="PTHR35011:SF4">
    <property type="entry name" value="SLL1102 PROTEIN"/>
    <property type="match status" value="1"/>
</dbReference>
<evidence type="ECO:0000256" key="2">
    <source>
        <dbReference type="ARBA" id="ARBA00022448"/>
    </source>
</evidence>
<evidence type="ECO:0000313" key="12">
    <source>
        <dbReference type="Proteomes" id="UP001156706"/>
    </source>
</evidence>
<name>A0ABQ5YJY9_9NEIS</name>
<evidence type="ECO:0000256" key="9">
    <source>
        <dbReference type="RuleBase" id="RU369079"/>
    </source>
</evidence>
<gene>
    <name evidence="11" type="ORF">GCM10007907_41220</name>
</gene>
<comment type="function">
    <text evidence="9">Part of the tripartite ATP-independent periplasmic (TRAP) transport system.</text>
</comment>
<dbReference type="PANTHER" id="PTHR35011">
    <property type="entry name" value="2,3-DIKETO-L-GULONATE TRAP TRANSPORTER SMALL PERMEASE PROTEIN YIAM"/>
    <property type="match status" value="1"/>
</dbReference>
<comment type="similarity">
    <text evidence="8 9">Belongs to the TRAP transporter small permease family.</text>
</comment>
<dbReference type="EMBL" id="BSOG01000008">
    <property type="protein sequence ID" value="GLR15332.1"/>
    <property type="molecule type" value="Genomic_DNA"/>
</dbReference>
<reference evidence="12" key="1">
    <citation type="journal article" date="2019" name="Int. J. Syst. Evol. Microbiol.">
        <title>The Global Catalogue of Microorganisms (GCM) 10K type strain sequencing project: providing services to taxonomists for standard genome sequencing and annotation.</title>
        <authorList>
            <consortium name="The Broad Institute Genomics Platform"/>
            <consortium name="The Broad Institute Genome Sequencing Center for Infectious Disease"/>
            <person name="Wu L."/>
            <person name="Ma J."/>
        </authorList>
    </citation>
    <scope>NUCLEOTIDE SEQUENCE [LARGE SCALE GENOMIC DNA]</scope>
    <source>
        <strain evidence="12">NBRC 110044</strain>
    </source>
</reference>
<accession>A0ABQ5YJY9</accession>
<dbReference type="Proteomes" id="UP001156706">
    <property type="component" value="Unassembled WGS sequence"/>
</dbReference>
<keyword evidence="7 9" id="KW-0472">Membrane</keyword>
<dbReference type="InterPro" id="IPR007387">
    <property type="entry name" value="TRAP_DctQ"/>
</dbReference>
<evidence type="ECO:0000256" key="3">
    <source>
        <dbReference type="ARBA" id="ARBA00022475"/>
    </source>
</evidence>
<feature type="transmembrane region" description="Helical" evidence="9">
    <location>
        <begin position="53"/>
        <end position="70"/>
    </location>
</feature>
<feature type="transmembrane region" description="Helical" evidence="9">
    <location>
        <begin position="21"/>
        <end position="39"/>
    </location>
</feature>
<evidence type="ECO:0000256" key="7">
    <source>
        <dbReference type="ARBA" id="ARBA00023136"/>
    </source>
</evidence>
<evidence type="ECO:0000256" key="4">
    <source>
        <dbReference type="ARBA" id="ARBA00022519"/>
    </source>
</evidence>
<evidence type="ECO:0000256" key="6">
    <source>
        <dbReference type="ARBA" id="ARBA00022989"/>
    </source>
</evidence>
<evidence type="ECO:0000313" key="11">
    <source>
        <dbReference type="EMBL" id="GLR15332.1"/>
    </source>
</evidence>
<proteinExistence type="inferred from homology"/>
<evidence type="ECO:0000256" key="8">
    <source>
        <dbReference type="ARBA" id="ARBA00038436"/>
    </source>
</evidence>
<evidence type="ECO:0000259" key="10">
    <source>
        <dbReference type="Pfam" id="PF04290"/>
    </source>
</evidence>
<evidence type="ECO:0000256" key="5">
    <source>
        <dbReference type="ARBA" id="ARBA00022692"/>
    </source>
</evidence>
<keyword evidence="5 9" id="KW-0812">Transmembrane</keyword>
<keyword evidence="12" id="KW-1185">Reference proteome</keyword>
<feature type="domain" description="Tripartite ATP-independent periplasmic transporters DctQ component" evidence="10">
    <location>
        <begin position="31"/>
        <end position="161"/>
    </location>
</feature>
<keyword evidence="2 9" id="KW-0813">Transport</keyword>